<protein>
    <submittedName>
        <fullName evidence="1">Uncharacterized protein</fullName>
    </submittedName>
</protein>
<evidence type="ECO:0000313" key="1">
    <source>
        <dbReference type="EMBL" id="KAL2610047.1"/>
    </source>
</evidence>
<gene>
    <name evidence="1" type="ORF">R1flu_028620</name>
</gene>
<comment type="caution">
    <text evidence="1">The sequence shown here is derived from an EMBL/GenBank/DDBJ whole genome shotgun (WGS) entry which is preliminary data.</text>
</comment>
<accession>A0ABD1XM98</accession>
<organism evidence="1 2">
    <name type="scientific">Riccia fluitans</name>
    <dbReference type="NCBI Taxonomy" id="41844"/>
    <lineage>
        <taxon>Eukaryota</taxon>
        <taxon>Viridiplantae</taxon>
        <taxon>Streptophyta</taxon>
        <taxon>Embryophyta</taxon>
        <taxon>Marchantiophyta</taxon>
        <taxon>Marchantiopsida</taxon>
        <taxon>Marchantiidae</taxon>
        <taxon>Marchantiales</taxon>
        <taxon>Ricciaceae</taxon>
        <taxon>Riccia</taxon>
    </lineage>
</organism>
<reference evidence="1 2" key="1">
    <citation type="submission" date="2024-09" db="EMBL/GenBank/DDBJ databases">
        <title>Chromosome-scale assembly of Riccia fluitans.</title>
        <authorList>
            <person name="Paukszto L."/>
            <person name="Sawicki J."/>
            <person name="Karawczyk K."/>
            <person name="Piernik-Szablinska J."/>
            <person name="Szczecinska M."/>
            <person name="Mazdziarz M."/>
        </authorList>
    </citation>
    <scope>NUCLEOTIDE SEQUENCE [LARGE SCALE GENOMIC DNA]</scope>
    <source>
        <strain evidence="1">Rf_01</strain>
        <tissue evidence="1">Aerial parts of the thallus</tissue>
    </source>
</reference>
<keyword evidence="2" id="KW-1185">Reference proteome</keyword>
<dbReference type="Proteomes" id="UP001605036">
    <property type="component" value="Unassembled WGS sequence"/>
</dbReference>
<proteinExistence type="predicted"/>
<dbReference type="AlphaFoldDB" id="A0ABD1XM98"/>
<dbReference type="EMBL" id="JBHFFA010000008">
    <property type="protein sequence ID" value="KAL2610047.1"/>
    <property type="molecule type" value="Genomic_DNA"/>
</dbReference>
<sequence>MGKVGRSGTQSALITGDIFRFPLQEVLGLLWLSCSVNIHHNTLVYVVGDFGGVDSVLGSQAWLPSIVQQTLVASQTNLLMHLHEVDLGQFNSLQRPACPQRDLQVKLDALETKMKKLLQLMFSSFNCPLQVLFRSKADFSMSRSDPYFQDLFQQGGLHVYQQRKETAFLREL</sequence>
<name>A0ABD1XM98_9MARC</name>
<evidence type="ECO:0000313" key="2">
    <source>
        <dbReference type="Proteomes" id="UP001605036"/>
    </source>
</evidence>